<name>A0A399N7X0_9MICO</name>
<accession>A0A399N7X0</accession>
<reference evidence="2 3" key="1">
    <citation type="submission" date="2018-08" db="EMBL/GenBank/DDBJ databases">
        <title>Genome Sequence of Clavibacter michiganensis Subspecies type strains, and the Atypical Peach-Colored Strains Isolated from Tomato.</title>
        <authorList>
            <person name="Osdaghi E."/>
            <person name="Portier P."/>
            <person name="Briand M."/>
            <person name="Jacques M.-A."/>
        </authorList>
    </citation>
    <scope>NUCLEOTIDE SEQUENCE [LARGE SCALE GENOMIC DNA]</scope>
    <source>
        <strain evidence="2 3">CFBP 7493</strain>
    </source>
</reference>
<evidence type="ECO:0000313" key="2">
    <source>
        <dbReference type="EMBL" id="RII89329.1"/>
    </source>
</evidence>
<keyword evidence="2" id="KW-0238">DNA-binding</keyword>
<dbReference type="SUPFAM" id="SSF46955">
    <property type="entry name" value="Putative DNA-binding domain"/>
    <property type="match status" value="1"/>
</dbReference>
<feature type="non-terminal residue" evidence="2">
    <location>
        <position position="58"/>
    </location>
</feature>
<protein>
    <submittedName>
        <fullName evidence="2">MerR family DNA-binding transcriptional regulator</fullName>
    </submittedName>
</protein>
<dbReference type="EMBL" id="QWEC01000775">
    <property type="protein sequence ID" value="RII89329.1"/>
    <property type="molecule type" value="Genomic_DNA"/>
</dbReference>
<dbReference type="InterPro" id="IPR009061">
    <property type="entry name" value="DNA-bd_dom_put_sf"/>
</dbReference>
<dbReference type="PROSITE" id="PS50937">
    <property type="entry name" value="HTH_MERR_2"/>
    <property type="match status" value="1"/>
</dbReference>
<proteinExistence type="predicted"/>
<evidence type="ECO:0000259" key="1">
    <source>
        <dbReference type="PROSITE" id="PS50937"/>
    </source>
</evidence>
<evidence type="ECO:0000313" key="3">
    <source>
        <dbReference type="Proteomes" id="UP000266298"/>
    </source>
</evidence>
<sequence>MPTPPRRVRIGDAAAFVGVTPRTIRHYHQIGLLPEPRRLAPRHRDLDDRARARHLQLR</sequence>
<gene>
    <name evidence="2" type="ORF">DZF96_18110</name>
</gene>
<feature type="domain" description="HTH merR-type" evidence="1">
    <location>
        <begin position="9"/>
        <end position="58"/>
    </location>
</feature>
<dbReference type="Pfam" id="PF00376">
    <property type="entry name" value="MerR"/>
    <property type="match status" value="1"/>
</dbReference>
<organism evidence="2 3">
    <name type="scientific">Clavibacter michiganensis</name>
    <dbReference type="NCBI Taxonomy" id="28447"/>
    <lineage>
        <taxon>Bacteria</taxon>
        <taxon>Bacillati</taxon>
        <taxon>Actinomycetota</taxon>
        <taxon>Actinomycetes</taxon>
        <taxon>Micrococcales</taxon>
        <taxon>Microbacteriaceae</taxon>
        <taxon>Clavibacter</taxon>
    </lineage>
</organism>
<dbReference type="AlphaFoldDB" id="A0A399N7X0"/>
<dbReference type="Proteomes" id="UP000266298">
    <property type="component" value="Unassembled WGS sequence"/>
</dbReference>
<dbReference type="CDD" id="cd00592">
    <property type="entry name" value="HTH_MerR-like"/>
    <property type="match status" value="1"/>
</dbReference>
<dbReference type="InterPro" id="IPR000551">
    <property type="entry name" value="MerR-type_HTH_dom"/>
</dbReference>
<comment type="caution">
    <text evidence="2">The sequence shown here is derived from an EMBL/GenBank/DDBJ whole genome shotgun (WGS) entry which is preliminary data.</text>
</comment>
<dbReference type="GO" id="GO:0003677">
    <property type="term" value="F:DNA binding"/>
    <property type="evidence" value="ECO:0007669"/>
    <property type="project" value="UniProtKB-KW"/>
</dbReference>
<dbReference type="Gene3D" id="1.10.1660.10">
    <property type="match status" value="1"/>
</dbReference>
<dbReference type="GO" id="GO:0006355">
    <property type="term" value="P:regulation of DNA-templated transcription"/>
    <property type="evidence" value="ECO:0007669"/>
    <property type="project" value="InterPro"/>
</dbReference>